<sequence>YYGICTIPKVGTTTWRELSKILLKQNFKANHITYLIQIRHPLDRLRSAYTDKFLGGEPIAAYTEKYRHDIDSGENWAGRWYSYWLPALISTGRIQTNKQLQNSVKKLSN</sequence>
<feature type="non-terminal residue" evidence="1">
    <location>
        <position position="109"/>
    </location>
</feature>
<dbReference type="GO" id="GO:0008146">
    <property type="term" value="F:sulfotransferase activity"/>
    <property type="evidence" value="ECO:0007669"/>
    <property type="project" value="InterPro"/>
</dbReference>
<accession>A0AAV2S9I7</accession>
<proteinExistence type="predicted"/>
<dbReference type="Proteomes" id="UP001497623">
    <property type="component" value="Unassembled WGS sequence"/>
</dbReference>
<dbReference type="Pfam" id="PF03567">
    <property type="entry name" value="Sulfotransfer_2"/>
    <property type="match status" value="1"/>
</dbReference>
<keyword evidence="2" id="KW-1185">Reference proteome</keyword>
<dbReference type="EMBL" id="CAXKWB010048624">
    <property type="protein sequence ID" value="CAL4166925.1"/>
    <property type="molecule type" value="Genomic_DNA"/>
</dbReference>
<dbReference type="GO" id="GO:0016020">
    <property type="term" value="C:membrane"/>
    <property type="evidence" value="ECO:0007669"/>
    <property type="project" value="InterPro"/>
</dbReference>
<protein>
    <recommendedName>
        <fullName evidence="3">Sulfotransferase</fullName>
    </recommendedName>
</protein>
<evidence type="ECO:0008006" key="3">
    <source>
        <dbReference type="Google" id="ProtNLM"/>
    </source>
</evidence>
<comment type="caution">
    <text evidence="1">The sequence shown here is derived from an EMBL/GenBank/DDBJ whole genome shotgun (WGS) entry which is preliminary data.</text>
</comment>
<feature type="non-terminal residue" evidence="1">
    <location>
        <position position="1"/>
    </location>
</feature>
<dbReference type="AlphaFoldDB" id="A0AAV2S9I7"/>
<reference evidence="1 2" key="1">
    <citation type="submission" date="2024-05" db="EMBL/GenBank/DDBJ databases">
        <authorList>
            <person name="Wallberg A."/>
        </authorList>
    </citation>
    <scope>NUCLEOTIDE SEQUENCE [LARGE SCALE GENOMIC DNA]</scope>
</reference>
<gene>
    <name evidence="1" type="ORF">MNOR_LOCUS33538</name>
</gene>
<evidence type="ECO:0000313" key="2">
    <source>
        <dbReference type="Proteomes" id="UP001497623"/>
    </source>
</evidence>
<name>A0AAV2S9I7_MEGNR</name>
<evidence type="ECO:0000313" key="1">
    <source>
        <dbReference type="EMBL" id="CAL4166925.1"/>
    </source>
</evidence>
<organism evidence="1 2">
    <name type="scientific">Meganyctiphanes norvegica</name>
    <name type="common">Northern krill</name>
    <name type="synonym">Thysanopoda norvegica</name>
    <dbReference type="NCBI Taxonomy" id="48144"/>
    <lineage>
        <taxon>Eukaryota</taxon>
        <taxon>Metazoa</taxon>
        <taxon>Ecdysozoa</taxon>
        <taxon>Arthropoda</taxon>
        <taxon>Crustacea</taxon>
        <taxon>Multicrustacea</taxon>
        <taxon>Malacostraca</taxon>
        <taxon>Eumalacostraca</taxon>
        <taxon>Eucarida</taxon>
        <taxon>Euphausiacea</taxon>
        <taxon>Euphausiidae</taxon>
        <taxon>Meganyctiphanes</taxon>
    </lineage>
</organism>
<dbReference type="InterPro" id="IPR005331">
    <property type="entry name" value="Sulfotransferase"/>
</dbReference>